<keyword evidence="11" id="KW-1185">Reference proteome</keyword>
<dbReference type="SUPFAM" id="SSF52151">
    <property type="entry name" value="FabD/lysophospholipase-like"/>
    <property type="match status" value="3"/>
</dbReference>
<dbReference type="SUPFAM" id="SSF50129">
    <property type="entry name" value="GroES-like"/>
    <property type="match status" value="3"/>
</dbReference>
<dbReference type="InterPro" id="IPR057326">
    <property type="entry name" value="KR_dom"/>
</dbReference>
<dbReference type="InterPro" id="IPR011032">
    <property type="entry name" value="GroES-like_sf"/>
</dbReference>
<evidence type="ECO:0000259" key="7">
    <source>
        <dbReference type="PROSITE" id="PS50075"/>
    </source>
</evidence>
<evidence type="ECO:0000259" key="9">
    <source>
        <dbReference type="PROSITE" id="PS52019"/>
    </source>
</evidence>
<dbReference type="SUPFAM" id="SSF55048">
    <property type="entry name" value="Probable ACP-binding domain of malonyl-CoA ACP transacylase"/>
    <property type="match status" value="3"/>
</dbReference>
<dbReference type="Pfam" id="PF02801">
    <property type="entry name" value="Ketoacyl-synt_C"/>
    <property type="match status" value="3"/>
</dbReference>
<dbReference type="InterPro" id="IPR016039">
    <property type="entry name" value="Thiolase-like"/>
</dbReference>
<dbReference type="PROSITE" id="PS50075">
    <property type="entry name" value="CARRIER"/>
    <property type="match status" value="4"/>
</dbReference>
<name>A0A7S9DB02_9BRAD</name>
<dbReference type="InterPro" id="IPR036736">
    <property type="entry name" value="ACP-like_sf"/>
</dbReference>
<dbReference type="SMART" id="SM00829">
    <property type="entry name" value="PKS_ER"/>
    <property type="match status" value="3"/>
</dbReference>
<proteinExistence type="predicted"/>
<sequence>MISYRLSLSEHPWLAHHKVFDRVASAGTGLLELALAAGLALDSPRVLELTLVAPLMISSASGSRVKIQVQAADAQGRRTFFLHSLDEASRAPSGGWILHATGVLAEAEAADQDEAAVPLLDAWPPEGTTQLDISNLGARLSAQGLDCGPALQGLAGAWRLGDTIYAEVALPAGTISGAAEFGIHPALIDAALHVFAAEGFAADDEGGLPLPFSWSDVTLHTHGVRELKVRFDLGTSESSEQRSASMVLWNGKGPPVATVGRLTLRRAAGEPSLEDQVEQAAAPELLHMRESPKPRRVAAGGAAVSALRHRLSELPENERLGSLVVLVQEGIASILALPGASSVPADAPLKGLGLDSLMAVELRNRLSVRVGIKLPTTLAFDYPTPEAIASLLLREIFPDLHAIASTALQRPRAKDEPIAIVAMSCRTPGDVKDAETYWTLLAEGRDAIGPFPARWDSHALYDPDPETRGKSYAREGGFLHDVDQFDAGFFGIAPREAVSMDPQQRLVLEVVWEALEKAGLQPEALNESSTGVYLGSMRSDYRQSGISLEAMDGYVETGQASSVLSGRVSYALGLQGPAMTIDTACSSSLSALHLACTALRQGECDLALAGGVQVMSTPSVFVEFSRLRGVAPDGRSKSFSDGADGAGWSEGCGVLVLKRQSDAERDGDEILALIRGSAVNQDGRSQGLTAPNGPSQQRVIRAALSASGVSPDEIDVVEAHGTGTSLGDPIEAGALAAVFGPTRREDRPLWLGSSKSNLGHTQAAAGVLGVMKMVLALRHEVLPKTLHAEHPSSQIEWDGSGLSLLQEARAWPREPSHVRRAGVSSFGISGTNAHVVIEEAPARSSAAVSSEINGTEASSQAVIPLLVSGRDEAALRAQAGRYGEWLSQHPDADWGSVVATAALHRTHFGARAAVSVRDAAEAIEALRSLAEGRPHAAVSVGEVRDRGRVVFVFPGQGSQWPTMGRALLAESAVFAQAIAACETALSRYTDWSLTSVLRGDEDLEPSLLERVDVIQPALFAMNVGLAAVWRSLGLVPSAVVGHSQGEIAAAVVAGILSLEDGARVVALRSQLLRRLTGHGAMAVTELAASLVEERLKAAEWSGLSVAVVNTPGSTVVSGPTEAIERWVGCLGQEGVFCRQVNVDYASHSAEMDPILPELERLLSDLKPQSGQVAMISTVTGSRCEGVSLDGAYWCRNLRQTVRLDLALAELIGHGHGVFVEASAHPVLAMPLSAASGEHGVVAGSLRRDGGGMSELLRNLGTLHVHGVGVDWKAVGNLAKQPVASLPTYAFQRQRYWLEAEKAGGDVATMGLSEAAHPLLGAATPLAESDGFLLTGRLSLSDAGWLGDHKVFGTVLLPGTGLLELGFAAARAVGATSVSQLTLLAPLVLPAEGGVRLQVQVDGAEAGAGGRALSIYSRAEDAAEGGSWTLHAQGMLGEAAAEDAVQDAAAESGLEESGLEVWPPVGGEPIDLSGHYARMQARGYGYGPLFQGLVEAWRVGDAVVGRAVLPDALSDSAESYGLHPALLDAALHVLSFDPVAGSDLDGGADAPLLLPFEWSEVSLAATGARELRVRASVERGGEGEALAHLQLADGHGRVVAHVGGLRLKQASEAQIREASRSEAQHLYRLEWRAVALGEASSEAPLMVGGDGRLAAALGLDHAESIAAVVARLDAGASVPAQIVFDHLSDPAEPDGPVLAATHATAERGLAELQGLLGEARLNETDVAWLTRGAVATGPDEGAGGLTRAPLWGLVRSARAEHPDRRLQLVDIDAVLADASLLAKLTSTTSEPELALRHGAVLAPRLLRAGAGGSVLQAPATAPDYRVAVTAAGRLDGVSLVAAGELSEPLASGEVRVGVRAAGMNFRDVLITLGQIASPGIGFEFAGVVEAVGAEVTSVAVGDRVFGCGRGCFGTRAVTPAQQLATIPEGMSFAAAATIPLAYLTALYALQELGHIRSGDRVLVHAAAGGVGMAAVQLCRHFGAEVYGTASPAKWPVLEGIGLDGRHIANSRDLSFETQFLSATNGEGVDIVLNALTGEFVDASLRLLPRGGRFLEMGIADGRDADAIAAKYPGVSYHAFVLPSERMPALLQQLMGLFAAGVLKPLPYVAYDVRQMPAALRQMAQGRHIGKQVVQLPRRLEADGTVLITGGAGELGREVARHLVADHGVRHLLLTSRRGMAAPGASELITELQALGAQTVELVSCDVANRDAVSAILNTIAPERPLTGVFHLAATLDDGIVPALTVERLERVLRPKLDGAWHLHELTADQDLAAFVLFSSVAALGSPGQANYAAANVFLDALAAERRHRGLAGQSLLWGLWEQRGVGMTAHLGRAELLRMRRQGVQALSLELGLKLLDAAQAQPEAMLVPIHLDVGAMQRQFGEEVPALYRGLVRTGLRRASVASSGDTNSLRSRLASLAGEAERLAALVELAQEEIAAVLALPGAASVPADQPLKELGLDSLMAVELRNRLSGRVGTKLPATIAFDYPTARTMARLLLEKLELGRAPARQEPRRAISASATSESIAIVGMSCRTPGGPASPESYWALLERGGDGVGPLPGRWSRDLLRRLDEITGGLSQEGGFIDSVEDFDAGFFGISPREAVEMDPQQRLILEAVWEALERAGIRPEGLGESRTGVYLGSMAGDYGTRSLEAATMWTSTGTLSSVLAGRVSYVLGLEGPAMTVDTACSSSLTALHLASTALRQGECDLALAGGVTVMSTPSTFVALGPDNGMAPDGRCKAFSATANGAGWSEGCGVLVLKRQSDAERDGDEILALIRGSAVNQDGRSQGLTAPNGPSQQRVIRAALSASGVSPDEIDVVEAHGTGTSLGDPIEAGALAAVFGPTRREDRPLWLGSSKSNLGHTQAAAGVLGVMKMVLALRHEVLPKTLHAEHPSSQIEWDGSGLSLLQQARAWPREPSHVRRAGVSSFGISGTNAHVVIEEAPARATARGTDTKNTDDASSPLIPLLVSGRDEAALRAQAGRYGEWLSQHPDVDWSSVVATAALHRTQFAVRAAVSVRDAAEAIEALRSLAEGRPHAAVSVGEARGEAGKLAFLFTGQGAQQIGMGRALLETCPAFRATFEEACGHFDELLDLPLRSVMFAEEGSEAASKLDETAYAQPALFAVEVALFRQLEQWGIAPDILLGHSIGELSAAHVAGVWSLRDACRVVAARGRLMQAQPAGGAMVAIEAGEAEVLPLLSEGVEIAGLNGPRSTVISGDEAAVLALAEAFKSKGRRTSRLQVSHAFHSRRMEPMLEAFGQVLASVSFGTPRLPVVSNVTGRLATKEELCSAAYWVRQVRSPVRFLDGVHVLEADGVRASLELGPDGILTGLAAGCLSEGSPMQVIAAQRRGRDGGEALLAALGTLHVHGLGVDWAKALGSSAKTSVASLPTYAFQRQRYWLEAEKAGGDVATMGLSEAAHPLLGAATPLAESDGFLLTGRLSLSDAGWLGDHKVFGTVLLPGTGLLELGFAAARAVGATSVSQLTLLAPLVLPAEGGVRLQVQVDGAEAGAGGRALSIYSRAEDAAEGGSWTLHAQGMLGEAAAEDAVQDAAAESGLEESGLEVWPPVGGEPIDLSGHYARMQARGYGYGPLFQGLVEAWRVGDAVVGRAVLPDALSDSAESYGLHPALLDAALHVLSFDPVAGSDLDGGADAPLLLPFEWSEVSLAATGARELRVRASVERGGEGEALAHLQLADGHGRVVAHVGGLRLKQASEAQIREASRSEAQHLYRLEWRAVALGEASSEAPLMVGGDGRLAAALGLDHAESIAAVVARLDAGASVPAQIVFDHLSDPAEPDGPVLAATHATAERGLAELQGLLGEARLNETDVAWLTRGAVATGPDEGAGGLTRAPLWGLVRSARAEHPDRRLQLVDIDAVLADASLLAKLTSTTSEPELALRHGAVLAPRLLRAGAGGSVLQAPATAPDYRVAVTAAGRLDGVSLVAAGELSEPLASGEVRVGVRAAGMNFRDVLITLGQIASPGIGFEFAGVVEAVGAEVTSVAVGDRVFGCGRGCFGTRAVTPAQQLATIPEGMSFAAAATIPLAYLTALYALQELGHIRSGDRVLVHAAAGGVGMAAVQLCRHFGAEVYGTASPAKWPVLEGIGLDGRHIANSRDLSFETQFLSATNGEGVDIVLNALTGEFVDASLRLLPRGGRFLEMGIADGRDADAIAAKYPGVSYHAFVLPSERMPALLQQLMGLFAAGVLKPLPYVAYDVRQMPAALRQMAQGRHIGKQVVQLPRRLEADGTVLITGGAGELGREVARHLVADHGVRHLLLTSRRGMAAPGASELITELQALGAQTVELVSCDVANRDAVSAILNTIAPERPLTGVFHLAATLDDGIVPALTVERLERVLRPKLDGAWHLHELTADQDLAAFVLFSSVAALGSPGQANYAAANVFLDALAAERRHRGLAGQSLLWGLWEQRGVGMTAHLGRAELLRMRRQGVQALSLELGLKLLDAAQAQPEAMLVPIHLDVGAMQRQFGEEVPALYRGLVRTGLRRASVASSGDTNSLRSRLASLAGEAERLAALVELAQEEIAAVLALPGAASVPADQPLKELGLDSLMAVELRNRLSGRVGTKLPATIAFDYPTARTMARLLLEKLELGRAPARQEPRRAISASATSESIAIVGMSCRTPGGPASPESYWALLERGGDGVGPLPGRWSRDLLRRLDEITGGLSQEGGFIDSVEDFDAGFFGISPREAVEMDPQQRLILEAVWEALERAGIRPEGLGESRTGVYLGSMAGDYGTRSLEAATMWTSTGTLSSVLAGRVSYVLGLEGPAMTVDTACSSSLTALHLASTALRQGECDLALAGGVTVMSTPSTFVALGPDNGMAPDGRCKAFSATANGAGWSEGCGVLVLKRQSDAERDGDEILALIRGSAVNQDGRSQGLTAPNGPSQQRVIRAALSASGVSPDEIDVVEAHGTGTSLGDPIEAGALAAVFGPTRREDRPLWLGSSKSNLGHTQAAAGVLGVMKMVLALRHEVLPKTLHAEHPSSQIEWDGSGLSLLQQARAWPREPSHVRRAGVSSFGISGTNAHVVIEEAPARATARGTDTKNTDDASSPLIPLLVSGRDEAALRAQAGRYGEWLSQHPDVDWSSVVATAALHRTQFAVRAAVSVRDAAEAIEALRSLAEGRPHAAVSVGEARGEAGKLAFLFTGQGAQQIGMGRALLETCPAFRATFEEACGHFDELLDLPLRSVMFAEEGSEAASKLDETAYAQPALFAVEVALFRQLEQWGIAPDILLGHSIGELSAAHVAGVWSLRDACRVVAARGRLMQAQPAGGAMVAIEAGEAEVLPLLSEGVEIAGLNGPRSTVISGDEAAVLALAEAFKSKGRRTSRLQVSHAFHSRRMEPMLEAFGQVLASVSFGTPRLPVVSNVTGRLATKEELCSAAYWVRQVRSPVRFLDGVHVLEADGVRASLELGPDGILTGLAAGCLSEGSPMQVIAAQRRGRDGGEALLAALGTLHVHGLGVDWAKALGSSAKTSVASLPTYAFQRQRYWLEAEKAGGDVATMGLSEAAHPLLGAATPLAESDGFLLTGRLSLSDAGWLGDHKVFGTVLLPGTGLLELGFAAARAVGATSVSQLTLLAPLVLPAEGGVRLQVQVDGAEAGAGGRALSIYSRAEDAAEGGSWTLHAQGMLGEAAAEDAVQDAAAESGLEESGLEVWPPVGGEPIDLSGHYARMQARGYGYGPLFQGLVEAWRVGDAVVGRAVLPDALSDSAESYGLHPALLDAALHVLSFDPVAGSDLDGGADAPLLLPFEWSEVSLAATGARELRVRASVERGGEGEALAHLQLADGHGRVVAHVGGLRLKQASEAQIREASRSEAQHLYRLEWRAVALGEASSEAPLMVGGDGRLAAALGLDHAESIAAVVARLDAGASVPAQIVFDHLSDPAEPDGPVLAATHATAERGLAELQGLLGEARLNETDVAWLTRGAVATGPDEGAGGLTRAPLWGLVRSARAEHPDRRLQLVDIDAVLADASLLAKLTSTTSEPELALRHGAVLAPRLLRAGAGGSVLQAPATAPDYRVAVTAAGRLDGVSLVAAGELSEPLASGEVRVGVRAAGMNFRDVLITLGQIASPGIGFEFAGVVEAVGAEVTSVAVGDRVFGCGRGCFGTRAVTPAQQLATIPEGMSFAAAATIPLAYLTALYALQELGHIRSGDRVLVHAAAGGVGMAAVQLCRHFGAEVYGTASPAKWPVLEGIGLDGRHIANSRDLSFETQFLSATNGEGVDIVLNALTGEFVDASLRLLPRGGRFLEMGIADGRDADAIAAKYPGVSYHAFVLPSERMPALLQQLMGLFAAGVLKPLPYVAYDVRQMPAALRQMAQGRHIGKQVVQLPRRLEADGTVLITGGAGELGREVARHLVADHGVRHLLLTSRRGMAAPGASELITELQALGAQTVELVSCDVANRDAVSAILNTIAPERPLTGVFHLAATLDDGIVPALTVERLERVLRPKLDGAWHLHELTADQDLAAFVLFSSVAALGSPGQANYAAANVFLDALAAERRHRGLAGQSLLWGLWEQRGVGMTAHLGRAELLRMRRQGVQALSLELGLKLLDAAQAQPEAMLVPIHLDVGAMQRQFGEEVPALYRGLVRTGLRRASVASSGDTNSLRSRLASLAGDAERLAALVELAQEEIAAVLALPGAASVPADQPLKELGLDSLMAVELRNRLSGRVGTKLPATIAFDYPTARTMARLLLEKLELDNVKSGPSVWGDEQIRRKLREISIEALRESGLLERLMMQPNATSSRRAGDDELSAHIDEAETESLLNIASELL</sequence>
<keyword evidence="2" id="KW-0597">Phosphoprotein</keyword>
<dbReference type="SMART" id="SM00825">
    <property type="entry name" value="PKS_KS"/>
    <property type="match status" value="3"/>
</dbReference>
<dbReference type="CDD" id="cd08956">
    <property type="entry name" value="KR_3_FAS_SDR_x"/>
    <property type="match status" value="3"/>
</dbReference>
<dbReference type="Pfam" id="PF08240">
    <property type="entry name" value="ADH_N"/>
    <property type="match status" value="3"/>
</dbReference>
<feature type="active site" description="Proton donor; for dehydratase activity" evidence="6">
    <location>
        <position position="189"/>
    </location>
</feature>
<dbReference type="Pfam" id="PF16197">
    <property type="entry name" value="KAsynt_C_assoc"/>
    <property type="match status" value="3"/>
</dbReference>
<dbReference type="SMART" id="SM00823">
    <property type="entry name" value="PKS_PP"/>
    <property type="match status" value="4"/>
</dbReference>
<feature type="domain" description="Carrier" evidence="7">
    <location>
        <begin position="6628"/>
        <end position="6706"/>
    </location>
</feature>
<feature type="domain" description="PKS/mFAS DH" evidence="9">
    <location>
        <begin position="3419"/>
        <end position="3718"/>
    </location>
</feature>
<dbReference type="Pfam" id="PF14765">
    <property type="entry name" value="PS-DH"/>
    <property type="match status" value="4"/>
</dbReference>
<organism evidence="10 11">
    <name type="scientific">Bradyrhizobium commune</name>
    <dbReference type="NCBI Taxonomy" id="83627"/>
    <lineage>
        <taxon>Bacteria</taxon>
        <taxon>Pseudomonadati</taxon>
        <taxon>Pseudomonadota</taxon>
        <taxon>Alphaproteobacteria</taxon>
        <taxon>Hyphomicrobiales</taxon>
        <taxon>Nitrobacteraceae</taxon>
        <taxon>Bradyrhizobium</taxon>
    </lineage>
</organism>
<gene>
    <name evidence="10" type="ORF">IC761_15140</name>
</gene>
<evidence type="ECO:0000256" key="4">
    <source>
        <dbReference type="ARBA" id="ARBA00023268"/>
    </source>
</evidence>
<dbReference type="Proteomes" id="UP000594621">
    <property type="component" value="Chromosome"/>
</dbReference>
<feature type="region of interest" description="C-terminal hotdog fold" evidence="6">
    <location>
        <begin position="5671"/>
        <end position="5821"/>
    </location>
</feature>
<feature type="region of interest" description="N-terminal hotdog fold" evidence="6">
    <location>
        <begin position="1316"/>
        <end position="1442"/>
    </location>
</feature>
<dbReference type="GO" id="GO:0016491">
    <property type="term" value="F:oxidoreductase activity"/>
    <property type="evidence" value="ECO:0007669"/>
    <property type="project" value="InterPro"/>
</dbReference>
<evidence type="ECO:0000256" key="5">
    <source>
        <dbReference type="ARBA" id="ARBA00054155"/>
    </source>
</evidence>
<comment type="function">
    <text evidence="5">Involved in production of the polyketide antibiotic thailandamide.</text>
</comment>
<dbReference type="FunFam" id="3.40.366.10:FF:000002">
    <property type="entry name" value="Probable polyketide synthase 2"/>
    <property type="match status" value="3"/>
</dbReference>
<dbReference type="Pfam" id="PF00698">
    <property type="entry name" value="Acyl_transf_1"/>
    <property type="match status" value="3"/>
</dbReference>
<dbReference type="PROSITE" id="PS00012">
    <property type="entry name" value="PHOSPHOPANTETHEINE"/>
    <property type="match status" value="4"/>
</dbReference>
<feature type="region of interest" description="C-terminal hotdog fold" evidence="6">
    <location>
        <begin position="3568"/>
        <end position="3718"/>
    </location>
</feature>
<dbReference type="InterPro" id="IPR020806">
    <property type="entry name" value="PKS_PP-bd"/>
</dbReference>
<dbReference type="CDD" id="cd00833">
    <property type="entry name" value="PKS"/>
    <property type="match status" value="3"/>
</dbReference>
<dbReference type="FunFam" id="3.40.50.720:FF:000209">
    <property type="entry name" value="Polyketide synthase Pks12"/>
    <property type="match status" value="3"/>
</dbReference>
<feature type="region of interest" description="N-terminal hotdog fold" evidence="6">
    <location>
        <begin position="1"/>
        <end position="111"/>
    </location>
</feature>
<dbReference type="GO" id="GO:0008270">
    <property type="term" value="F:zinc ion binding"/>
    <property type="evidence" value="ECO:0007669"/>
    <property type="project" value="InterPro"/>
</dbReference>
<dbReference type="Pfam" id="PF00109">
    <property type="entry name" value="ketoacyl-synt"/>
    <property type="match status" value="3"/>
</dbReference>
<dbReference type="InterPro" id="IPR002364">
    <property type="entry name" value="Quin_OxRdtase/zeta-crystal_CS"/>
</dbReference>
<reference evidence="10 11" key="1">
    <citation type="submission" date="2020-09" db="EMBL/GenBank/DDBJ databases">
        <title>Complete genomes of bradyrhizobia occurring on native shrubby legumes in Australia.</title>
        <authorList>
            <person name="Lafay B."/>
        </authorList>
    </citation>
    <scope>NUCLEOTIDE SEQUENCE [LARGE SCALE GENOMIC DNA]</scope>
    <source>
        <strain evidence="10 11">BDV5040</strain>
    </source>
</reference>
<dbReference type="InterPro" id="IPR020841">
    <property type="entry name" value="PKS_Beta-ketoAc_synthase_dom"/>
</dbReference>
<dbReference type="InterPro" id="IPR049900">
    <property type="entry name" value="PKS_mFAS_DH"/>
</dbReference>
<keyword evidence="4" id="KW-0511">Multifunctional enzyme</keyword>
<feature type="domain" description="Carrier" evidence="7">
    <location>
        <begin position="2422"/>
        <end position="2500"/>
    </location>
</feature>
<feature type="active site" description="Proton acceptor; for dehydratase activity" evidence="6">
    <location>
        <position position="17"/>
    </location>
</feature>
<feature type="active site" description="Proton donor; for dehydratase activity" evidence="6">
    <location>
        <position position="3630"/>
    </location>
</feature>
<feature type="domain" description="Carrier" evidence="7">
    <location>
        <begin position="321"/>
        <end position="396"/>
    </location>
</feature>
<dbReference type="KEGG" id="bcou:IC761_15140"/>
<evidence type="ECO:0000313" key="10">
    <source>
        <dbReference type="EMBL" id="QPF94523.1"/>
    </source>
</evidence>
<dbReference type="InterPro" id="IPR020807">
    <property type="entry name" value="PKS_DH"/>
</dbReference>
<feature type="domain" description="Ketosynthase family 3 (KS3)" evidence="8">
    <location>
        <begin position="415"/>
        <end position="839"/>
    </location>
</feature>
<dbReference type="Gene3D" id="1.10.1200.10">
    <property type="entry name" value="ACP-like"/>
    <property type="match status" value="4"/>
</dbReference>
<dbReference type="PANTHER" id="PTHR43775">
    <property type="entry name" value="FATTY ACID SYNTHASE"/>
    <property type="match status" value="1"/>
</dbReference>
<feature type="active site" description="Proton donor; for dehydratase activity" evidence="6">
    <location>
        <position position="1527"/>
    </location>
</feature>
<dbReference type="InterPro" id="IPR016035">
    <property type="entry name" value="Acyl_Trfase/lysoPLipase"/>
</dbReference>
<dbReference type="InterPro" id="IPR055123">
    <property type="entry name" value="SpnB-like_Rossmann"/>
</dbReference>
<feature type="domain" description="Ketosynthase family 3 (KS3)" evidence="8">
    <location>
        <begin position="2521"/>
        <end position="2941"/>
    </location>
</feature>
<dbReference type="SMART" id="SM00826">
    <property type="entry name" value="PKS_DH"/>
    <property type="match status" value="4"/>
</dbReference>
<feature type="domain" description="PKS/mFAS DH" evidence="9">
    <location>
        <begin position="1316"/>
        <end position="1615"/>
    </location>
</feature>
<feature type="domain" description="PKS/mFAS DH" evidence="9">
    <location>
        <begin position="1"/>
        <end position="273"/>
    </location>
</feature>
<dbReference type="GO" id="GO:0031177">
    <property type="term" value="F:phosphopantetheine binding"/>
    <property type="evidence" value="ECO:0007669"/>
    <property type="project" value="InterPro"/>
</dbReference>
<dbReference type="Pfam" id="PF22953">
    <property type="entry name" value="SpnB_Rossmann"/>
    <property type="match status" value="3"/>
</dbReference>
<dbReference type="SMART" id="SM01294">
    <property type="entry name" value="PKS_PP_betabranch"/>
    <property type="match status" value="3"/>
</dbReference>
<dbReference type="GO" id="GO:0006633">
    <property type="term" value="P:fatty acid biosynthetic process"/>
    <property type="evidence" value="ECO:0007669"/>
    <property type="project" value="InterPro"/>
</dbReference>
<dbReference type="InterPro" id="IPR049551">
    <property type="entry name" value="PKS_DH_C"/>
</dbReference>
<dbReference type="Pfam" id="PF13602">
    <property type="entry name" value="ADH_zinc_N_2"/>
    <property type="match status" value="3"/>
</dbReference>
<dbReference type="InterPro" id="IPR032821">
    <property type="entry name" value="PKS_assoc"/>
</dbReference>
<accession>A0A7S9DB02</accession>
<dbReference type="Gene3D" id="3.40.47.10">
    <property type="match status" value="3"/>
</dbReference>
<keyword evidence="3" id="KW-0808">Transferase</keyword>
<dbReference type="PROSITE" id="PS01162">
    <property type="entry name" value="QOR_ZETA_CRYSTAL"/>
    <property type="match status" value="3"/>
</dbReference>
<dbReference type="SUPFAM" id="SSF47336">
    <property type="entry name" value="ACP-like"/>
    <property type="match status" value="4"/>
</dbReference>
<dbReference type="SMART" id="SM00822">
    <property type="entry name" value="PKS_KR"/>
    <property type="match status" value="3"/>
</dbReference>
<dbReference type="Gene3D" id="3.40.50.11460">
    <property type="match status" value="3"/>
</dbReference>
<dbReference type="Gene3D" id="3.10.129.110">
    <property type="entry name" value="Polyketide synthase dehydratase"/>
    <property type="match status" value="4"/>
</dbReference>
<dbReference type="SUPFAM" id="SSF51735">
    <property type="entry name" value="NAD(P)-binding Rossmann-fold domains"/>
    <property type="match status" value="9"/>
</dbReference>
<dbReference type="InterPro" id="IPR036291">
    <property type="entry name" value="NAD(P)-bd_dom_sf"/>
</dbReference>
<dbReference type="GO" id="GO:0004312">
    <property type="term" value="F:fatty acid synthase activity"/>
    <property type="evidence" value="ECO:0007669"/>
    <property type="project" value="TreeGrafter"/>
</dbReference>
<keyword evidence="1" id="KW-0596">Phosphopantetheine</keyword>
<evidence type="ECO:0000259" key="8">
    <source>
        <dbReference type="PROSITE" id="PS52004"/>
    </source>
</evidence>
<dbReference type="InterPro" id="IPR049552">
    <property type="entry name" value="PKS_DH_N"/>
</dbReference>
<dbReference type="InterPro" id="IPR042104">
    <property type="entry name" value="PKS_dehydratase_sf"/>
</dbReference>
<dbReference type="SMART" id="SM00827">
    <property type="entry name" value="PKS_AT"/>
    <property type="match status" value="3"/>
</dbReference>
<dbReference type="PROSITE" id="PS52004">
    <property type="entry name" value="KS3_2"/>
    <property type="match status" value="3"/>
</dbReference>
<feature type="domain" description="PKS/mFAS DH" evidence="9">
    <location>
        <begin position="5522"/>
        <end position="5821"/>
    </location>
</feature>
<feature type="active site" description="Proton acceptor; for dehydratase activity" evidence="6">
    <location>
        <position position="1348"/>
    </location>
</feature>
<dbReference type="Pfam" id="PF21089">
    <property type="entry name" value="PKS_DH_N"/>
    <property type="match status" value="4"/>
</dbReference>
<dbReference type="InterPro" id="IPR013968">
    <property type="entry name" value="PKS_KR"/>
</dbReference>
<feature type="active site" description="Proton acceptor; for dehydratase activity" evidence="6">
    <location>
        <position position="5554"/>
    </location>
</feature>
<dbReference type="Pfam" id="PF00550">
    <property type="entry name" value="PP-binding"/>
    <property type="match status" value="4"/>
</dbReference>
<evidence type="ECO:0000256" key="1">
    <source>
        <dbReference type="ARBA" id="ARBA00022450"/>
    </source>
</evidence>
<feature type="region of interest" description="C-terminal hotdog fold" evidence="6">
    <location>
        <begin position="1465"/>
        <end position="1615"/>
    </location>
</feature>
<feature type="domain" description="Ketosynthase family 3 (KS3)" evidence="8">
    <location>
        <begin position="4624"/>
        <end position="5044"/>
    </location>
</feature>
<dbReference type="SUPFAM" id="SSF53901">
    <property type="entry name" value="Thiolase-like"/>
    <property type="match status" value="3"/>
</dbReference>
<dbReference type="EMBL" id="CP061379">
    <property type="protein sequence ID" value="QPF94523.1"/>
    <property type="molecule type" value="Genomic_DNA"/>
</dbReference>
<dbReference type="PROSITE" id="PS00606">
    <property type="entry name" value="KS3_1"/>
    <property type="match status" value="3"/>
</dbReference>
<dbReference type="Gene3D" id="3.40.50.720">
    <property type="entry name" value="NAD(P)-binding Rossmann-like Domain"/>
    <property type="match status" value="3"/>
</dbReference>
<feature type="region of interest" description="N-terminal hotdog fold" evidence="6">
    <location>
        <begin position="5522"/>
        <end position="5648"/>
    </location>
</feature>
<dbReference type="Gene3D" id="3.90.180.10">
    <property type="entry name" value="Medium-chain alcohol dehydrogenases, catalytic domain"/>
    <property type="match status" value="3"/>
</dbReference>
<dbReference type="Pfam" id="PF08659">
    <property type="entry name" value="KR"/>
    <property type="match status" value="3"/>
</dbReference>
<feature type="active site" description="Proton acceptor; for dehydratase activity" evidence="6">
    <location>
        <position position="3451"/>
    </location>
</feature>
<dbReference type="FunFam" id="3.40.47.10:FF:000019">
    <property type="entry name" value="Polyketide synthase type I"/>
    <property type="match status" value="3"/>
</dbReference>
<feature type="domain" description="Carrier" evidence="7">
    <location>
        <begin position="4525"/>
        <end position="4603"/>
    </location>
</feature>
<dbReference type="InterPro" id="IPR014030">
    <property type="entry name" value="Ketoacyl_synth_N"/>
</dbReference>
<feature type="active site" description="Proton donor; for dehydratase activity" evidence="6">
    <location>
        <position position="5733"/>
    </location>
</feature>
<dbReference type="PROSITE" id="PS52019">
    <property type="entry name" value="PKS_MFAS_DH"/>
    <property type="match status" value="4"/>
</dbReference>
<protein>
    <submittedName>
        <fullName evidence="10">SDR family NAD(P)-dependent oxidoreductase</fullName>
    </submittedName>
</protein>
<dbReference type="Gene3D" id="3.30.70.3290">
    <property type="match status" value="3"/>
</dbReference>
<evidence type="ECO:0000256" key="2">
    <source>
        <dbReference type="ARBA" id="ARBA00022553"/>
    </source>
</evidence>
<dbReference type="PANTHER" id="PTHR43775:SF51">
    <property type="entry name" value="INACTIVE PHENOLPHTHIOCEROL SYNTHESIS POLYKETIDE SYNTHASE TYPE I PKS1-RELATED"/>
    <property type="match status" value="1"/>
</dbReference>
<evidence type="ECO:0000256" key="6">
    <source>
        <dbReference type="PROSITE-ProRule" id="PRU01363"/>
    </source>
</evidence>
<feature type="region of interest" description="C-terminal hotdog fold" evidence="6">
    <location>
        <begin position="128"/>
        <end position="273"/>
    </location>
</feature>
<dbReference type="InterPro" id="IPR001227">
    <property type="entry name" value="Ac_transferase_dom_sf"/>
</dbReference>
<evidence type="ECO:0000256" key="3">
    <source>
        <dbReference type="ARBA" id="ARBA00022679"/>
    </source>
</evidence>
<evidence type="ECO:0000313" key="11">
    <source>
        <dbReference type="Proteomes" id="UP000594621"/>
    </source>
</evidence>
<feature type="region of interest" description="N-terminal hotdog fold" evidence="6">
    <location>
        <begin position="3419"/>
        <end position="3545"/>
    </location>
</feature>
<dbReference type="GO" id="GO:0004315">
    <property type="term" value="F:3-oxoacyl-[acyl-carrier-protein] synthase activity"/>
    <property type="evidence" value="ECO:0007669"/>
    <property type="project" value="InterPro"/>
</dbReference>
<dbReference type="InterPro" id="IPR018201">
    <property type="entry name" value="Ketoacyl_synth_AS"/>
</dbReference>
<dbReference type="InterPro" id="IPR009081">
    <property type="entry name" value="PP-bd_ACP"/>
</dbReference>
<dbReference type="InterPro" id="IPR050091">
    <property type="entry name" value="PKS_NRPS_Biosynth_Enz"/>
</dbReference>
<dbReference type="InterPro" id="IPR013154">
    <property type="entry name" value="ADH-like_N"/>
</dbReference>
<dbReference type="Gene3D" id="3.40.366.10">
    <property type="entry name" value="Malonyl-Coenzyme A Acyl Carrier Protein, domain 2"/>
    <property type="match status" value="3"/>
</dbReference>
<dbReference type="InterPro" id="IPR016036">
    <property type="entry name" value="Malonyl_transacylase_ACP-bd"/>
</dbReference>
<dbReference type="InterPro" id="IPR014043">
    <property type="entry name" value="Acyl_transferase_dom"/>
</dbReference>
<dbReference type="CDD" id="cd05195">
    <property type="entry name" value="enoyl_red"/>
    <property type="match status" value="3"/>
</dbReference>
<dbReference type="InterPro" id="IPR020843">
    <property type="entry name" value="ER"/>
</dbReference>
<dbReference type="InterPro" id="IPR014031">
    <property type="entry name" value="Ketoacyl_synth_C"/>
</dbReference>
<dbReference type="InterPro" id="IPR006162">
    <property type="entry name" value="Ppantetheine_attach_site"/>
</dbReference>